<protein>
    <submittedName>
        <fullName evidence="1">Uncharacterized protein</fullName>
    </submittedName>
</protein>
<name>A0ACB9NP93_BAUVA</name>
<evidence type="ECO:0000313" key="1">
    <source>
        <dbReference type="EMBL" id="KAI4338032.1"/>
    </source>
</evidence>
<gene>
    <name evidence="1" type="ORF">L6164_016386</name>
</gene>
<dbReference type="EMBL" id="CM039431">
    <property type="protein sequence ID" value="KAI4338032.1"/>
    <property type="molecule type" value="Genomic_DNA"/>
</dbReference>
<keyword evidence="2" id="KW-1185">Reference proteome</keyword>
<organism evidence="1 2">
    <name type="scientific">Bauhinia variegata</name>
    <name type="common">Purple orchid tree</name>
    <name type="synonym">Phanera variegata</name>
    <dbReference type="NCBI Taxonomy" id="167791"/>
    <lineage>
        <taxon>Eukaryota</taxon>
        <taxon>Viridiplantae</taxon>
        <taxon>Streptophyta</taxon>
        <taxon>Embryophyta</taxon>
        <taxon>Tracheophyta</taxon>
        <taxon>Spermatophyta</taxon>
        <taxon>Magnoliopsida</taxon>
        <taxon>eudicotyledons</taxon>
        <taxon>Gunneridae</taxon>
        <taxon>Pentapetalae</taxon>
        <taxon>rosids</taxon>
        <taxon>fabids</taxon>
        <taxon>Fabales</taxon>
        <taxon>Fabaceae</taxon>
        <taxon>Cercidoideae</taxon>
        <taxon>Cercideae</taxon>
        <taxon>Bauhiniinae</taxon>
        <taxon>Bauhinia</taxon>
    </lineage>
</organism>
<accession>A0ACB9NP93</accession>
<comment type="caution">
    <text evidence="1">The sequence shown here is derived from an EMBL/GenBank/DDBJ whole genome shotgun (WGS) entry which is preliminary data.</text>
</comment>
<proteinExistence type="predicted"/>
<sequence length="172" mass="18698">MGARVGDFGLARILSQSPSENEIEINILGLKGSIGYIAPEYGMGGKASTSGDVYSFGILLLELFTAKRPTEEMFTEGLSLNKFASGVDENQVLHVADSRLLKNCEYSSQSTSTTYLSEGSSCENRSWQMKAEECIASVRVGLSCSVPLAKDRLTMRVALPKLQGIRQSMKML</sequence>
<evidence type="ECO:0000313" key="2">
    <source>
        <dbReference type="Proteomes" id="UP000828941"/>
    </source>
</evidence>
<reference evidence="1 2" key="1">
    <citation type="journal article" date="2022" name="DNA Res.">
        <title>Chromosomal-level genome assembly of the orchid tree Bauhinia variegata (Leguminosae; Cercidoideae) supports the allotetraploid origin hypothesis of Bauhinia.</title>
        <authorList>
            <person name="Zhong Y."/>
            <person name="Chen Y."/>
            <person name="Zheng D."/>
            <person name="Pang J."/>
            <person name="Liu Y."/>
            <person name="Luo S."/>
            <person name="Meng S."/>
            <person name="Qian L."/>
            <person name="Wei D."/>
            <person name="Dai S."/>
            <person name="Zhou R."/>
        </authorList>
    </citation>
    <scope>NUCLEOTIDE SEQUENCE [LARGE SCALE GENOMIC DNA]</scope>
    <source>
        <strain evidence="1">BV-YZ2020</strain>
    </source>
</reference>
<dbReference type="Proteomes" id="UP000828941">
    <property type="component" value="Chromosome 6"/>
</dbReference>